<protein>
    <recommendedName>
        <fullName evidence="3">VCBS repeat-containing protein</fullName>
    </recommendedName>
</protein>
<keyword evidence="2" id="KW-1185">Reference proteome</keyword>
<organism evidence="1 2">
    <name type="scientific">Fulvivirga kasyanovii</name>
    <dbReference type="NCBI Taxonomy" id="396812"/>
    <lineage>
        <taxon>Bacteria</taxon>
        <taxon>Pseudomonadati</taxon>
        <taxon>Bacteroidota</taxon>
        <taxon>Cytophagia</taxon>
        <taxon>Cytophagales</taxon>
        <taxon>Fulvivirgaceae</taxon>
        <taxon>Fulvivirga</taxon>
    </lineage>
</organism>
<evidence type="ECO:0000313" key="1">
    <source>
        <dbReference type="EMBL" id="MTI23766.1"/>
    </source>
</evidence>
<dbReference type="Proteomes" id="UP000798808">
    <property type="component" value="Unassembled WGS sequence"/>
</dbReference>
<name>A0ABW9RIF2_9BACT</name>
<dbReference type="RefSeq" id="WP_155169042.1">
    <property type="nucleotide sequence ID" value="NZ_BAAAFL010000043.1"/>
</dbReference>
<accession>A0ABW9RIF2</accession>
<evidence type="ECO:0008006" key="3">
    <source>
        <dbReference type="Google" id="ProtNLM"/>
    </source>
</evidence>
<reference evidence="1 2" key="1">
    <citation type="submission" date="2019-02" db="EMBL/GenBank/DDBJ databases">
        <authorList>
            <person name="Goldberg S.R."/>
            <person name="Haltli B.A."/>
            <person name="Correa H."/>
            <person name="Russell K.G."/>
        </authorList>
    </citation>
    <scope>NUCLEOTIDE SEQUENCE [LARGE SCALE GENOMIC DNA]</scope>
    <source>
        <strain evidence="1 2">JCM 16186</strain>
    </source>
</reference>
<proteinExistence type="predicted"/>
<dbReference type="EMBL" id="SMLW01000298">
    <property type="protein sequence ID" value="MTI23766.1"/>
    <property type="molecule type" value="Genomic_DNA"/>
</dbReference>
<sequence>MRIELLTAFIAVIILNPAAGQSDSSLSKNSNSYKDRYNQKDININYSYNVSTQTHNYSNNWDFDGDKKTDSLFFIGNDGAHLYFHLKIILSSNHKTYNFPSLNSDMPFTDTIDEFYTSESPLFPSFIAHDFDSDGRDELYFKNDKDFSPLSPEWINRGITSSYLLLDFINGELALTNFDMKQWMRKLFGEIDATWTNTFWPENIPVEISQLLEKTDTLKMDDFVVFTVWSKDDFFALHVNGIFYIKNDVRQFVEYRDIWKKETICYAILIDVLRIEWNVDLEDFNLLCDQNNAVVSFNRIIDFGRSLSD</sequence>
<gene>
    <name evidence="1" type="ORF">E1163_02265</name>
</gene>
<evidence type="ECO:0000313" key="2">
    <source>
        <dbReference type="Proteomes" id="UP000798808"/>
    </source>
</evidence>
<comment type="caution">
    <text evidence="1">The sequence shown here is derived from an EMBL/GenBank/DDBJ whole genome shotgun (WGS) entry which is preliminary data.</text>
</comment>